<evidence type="ECO:0000256" key="2">
    <source>
        <dbReference type="ARBA" id="ARBA00006464"/>
    </source>
</evidence>
<dbReference type="PANTHER" id="PTHR30576">
    <property type="entry name" value="COLANIC BIOSYNTHESIS UDP-GLUCOSE LIPID CARRIER TRANSFERASE"/>
    <property type="match status" value="1"/>
</dbReference>
<feature type="transmembrane region" description="Helical" evidence="8">
    <location>
        <begin position="323"/>
        <end position="346"/>
    </location>
</feature>
<organism evidence="10 11">
    <name type="scientific">Cohaesibacter marisflavi</name>
    <dbReference type="NCBI Taxonomy" id="655353"/>
    <lineage>
        <taxon>Bacteria</taxon>
        <taxon>Pseudomonadati</taxon>
        <taxon>Pseudomonadota</taxon>
        <taxon>Alphaproteobacteria</taxon>
        <taxon>Hyphomicrobiales</taxon>
        <taxon>Cohaesibacteraceae</taxon>
    </lineage>
</organism>
<dbReference type="Proteomes" id="UP000199236">
    <property type="component" value="Unassembled WGS sequence"/>
</dbReference>
<name>A0A1I5B2P7_9HYPH</name>
<evidence type="ECO:0000256" key="8">
    <source>
        <dbReference type="SAM" id="Phobius"/>
    </source>
</evidence>
<feature type="transmembrane region" description="Helical" evidence="8">
    <location>
        <begin position="151"/>
        <end position="176"/>
    </location>
</feature>
<keyword evidence="7" id="KW-0270">Exopolysaccharide synthesis</keyword>
<feature type="transmembrane region" description="Helical" evidence="8">
    <location>
        <begin position="61"/>
        <end position="81"/>
    </location>
</feature>
<evidence type="ECO:0000313" key="10">
    <source>
        <dbReference type="EMBL" id="SFN68965.1"/>
    </source>
</evidence>
<feature type="transmembrane region" description="Helical" evidence="8">
    <location>
        <begin position="122"/>
        <end position="139"/>
    </location>
</feature>
<keyword evidence="11" id="KW-1185">Reference proteome</keyword>
<comment type="subcellular location">
    <subcellularLocation>
        <location evidence="1">Membrane</location>
        <topology evidence="1">Multi-pass membrane protein</topology>
    </subcellularLocation>
</comment>
<evidence type="ECO:0000256" key="6">
    <source>
        <dbReference type="ARBA" id="ARBA00023136"/>
    </source>
</evidence>
<evidence type="ECO:0000256" key="5">
    <source>
        <dbReference type="ARBA" id="ARBA00022989"/>
    </source>
</evidence>
<evidence type="ECO:0000256" key="1">
    <source>
        <dbReference type="ARBA" id="ARBA00004141"/>
    </source>
</evidence>
<evidence type="ECO:0000259" key="9">
    <source>
        <dbReference type="Pfam" id="PF02397"/>
    </source>
</evidence>
<dbReference type="GO" id="GO:0016780">
    <property type="term" value="F:phosphotransferase activity, for other substituted phosphate groups"/>
    <property type="evidence" value="ECO:0007669"/>
    <property type="project" value="TreeGrafter"/>
</dbReference>
<keyword evidence="5 8" id="KW-1133">Transmembrane helix</keyword>
<dbReference type="Pfam" id="PF13727">
    <property type="entry name" value="CoA_binding_3"/>
    <property type="match status" value="1"/>
</dbReference>
<dbReference type="PANTHER" id="PTHR30576:SF0">
    <property type="entry name" value="UNDECAPRENYL-PHOSPHATE N-ACETYLGALACTOSAMINYL 1-PHOSPHATE TRANSFERASE-RELATED"/>
    <property type="match status" value="1"/>
</dbReference>
<dbReference type="GO" id="GO:0016020">
    <property type="term" value="C:membrane"/>
    <property type="evidence" value="ECO:0007669"/>
    <property type="project" value="UniProtKB-SubCell"/>
</dbReference>
<evidence type="ECO:0000256" key="3">
    <source>
        <dbReference type="ARBA" id="ARBA00022679"/>
    </source>
</evidence>
<dbReference type="InterPro" id="IPR017475">
    <property type="entry name" value="EPS_sugar_tfrase"/>
</dbReference>
<feature type="transmembrane region" description="Helical" evidence="8">
    <location>
        <begin position="87"/>
        <end position="110"/>
    </location>
</feature>
<feature type="domain" description="Bacterial sugar transferase" evidence="9">
    <location>
        <begin position="318"/>
        <end position="506"/>
    </location>
</feature>
<keyword evidence="6 8" id="KW-0472">Membrane</keyword>
<dbReference type="STRING" id="655353.SAMN04488056_101696"/>
<dbReference type="Pfam" id="PF02397">
    <property type="entry name" value="Bac_transf"/>
    <property type="match status" value="1"/>
</dbReference>
<gene>
    <name evidence="10" type="ORF">SAMN04488056_101696</name>
</gene>
<dbReference type="EMBL" id="FOVR01000001">
    <property type="protein sequence ID" value="SFN68965.1"/>
    <property type="molecule type" value="Genomic_DNA"/>
</dbReference>
<dbReference type="InterPro" id="IPR003362">
    <property type="entry name" value="Bact_transf"/>
</dbReference>
<sequence>MQPLDPRTAFTSRAVLDANEPIVDKNKDAHITDLAREVAAEFSETTYAPGIVRGLFQLADFVVLALLGIISTSMMGGAIVAGMSFPVLLSVAGAIMFSLFLLSVDGYSILDMNHLAPQIGRTIGAWTMVIVLFLLIFYLSETPIDANRGWLGVWFISGIATVSVMRAVESLLVRIWQQDGRLERRAVIVGGGDPAAEIITSLETQENNDIRICGIFDDRDDERSPPIVAGYPKLGTVDDLVEFSRLCKIDMLIVTIPVSAEKRVLQMLHKLWILPLDIHLSAHMNKMQFRRRTYSYVGNLPTVPVFAKPIANWGGLLKRVSDVVIAGISIALLSPILIGTAIAIKLDSEGPIIFRQKRLGFNNEEVVIFKFRSLYHSQSDQNAQKSVTKNDSRVTKVGRFIRKTSIDELPQLFNVILGSLSLVGPRPHVPRQQTNERLFEEVADGYMARHKVKPGITGWAQIHGWRGEIDDDEKLKQRVEHDIYYIENWSLALDLYILAVTPLKLFNQEGAY</sequence>
<protein>
    <submittedName>
        <fullName evidence="10">Undecaprenyl-phosphate glucose phosphotransferase</fullName>
    </submittedName>
</protein>
<dbReference type="GO" id="GO:0000271">
    <property type="term" value="P:polysaccharide biosynthetic process"/>
    <property type="evidence" value="ECO:0007669"/>
    <property type="project" value="UniProtKB-KW"/>
</dbReference>
<evidence type="ECO:0000256" key="4">
    <source>
        <dbReference type="ARBA" id="ARBA00022692"/>
    </source>
</evidence>
<dbReference type="NCBIfam" id="TIGR03025">
    <property type="entry name" value="EPS_sugtrans"/>
    <property type="match status" value="1"/>
</dbReference>
<dbReference type="NCBIfam" id="TIGR03023">
    <property type="entry name" value="WcaJ_sugtrans"/>
    <property type="match status" value="1"/>
</dbReference>
<keyword evidence="4 8" id="KW-0812">Transmembrane</keyword>
<evidence type="ECO:0000256" key="7">
    <source>
        <dbReference type="ARBA" id="ARBA00023169"/>
    </source>
</evidence>
<comment type="similarity">
    <text evidence="2">Belongs to the bacterial sugar transferase family.</text>
</comment>
<dbReference type="AlphaFoldDB" id="A0A1I5B2P7"/>
<accession>A0A1I5B2P7</accession>
<dbReference type="Gene3D" id="3.40.50.720">
    <property type="entry name" value="NAD(P)-binding Rossmann-like Domain"/>
    <property type="match status" value="1"/>
</dbReference>
<dbReference type="RefSeq" id="WP_090068825.1">
    <property type="nucleotide sequence ID" value="NZ_FOVR01000001.1"/>
</dbReference>
<dbReference type="InterPro" id="IPR017473">
    <property type="entry name" value="Undecaprenyl-P_gluc_Ptfrase"/>
</dbReference>
<evidence type="ECO:0000313" key="11">
    <source>
        <dbReference type="Proteomes" id="UP000199236"/>
    </source>
</evidence>
<proteinExistence type="inferred from homology"/>
<dbReference type="OrthoDB" id="9808602at2"/>
<reference evidence="10 11" key="1">
    <citation type="submission" date="2016-10" db="EMBL/GenBank/DDBJ databases">
        <authorList>
            <person name="de Groot N.N."/>
        </authorList>
    </citation>
    <scope>NUCLEOTIDE SEQUENCE [LARGE SCALE GENOMIC DNA]</scope>
    <source>
        <strain evidence="10 11">CGMCC 1.9157</strain>
    </source>
</reference>
<keyword evidence="3 10" id="KW-0808">Transferase</keyword>